<dbReference type="Pfam" id="PF01381">
    <property type="entry name" value="HTH_3"/>
    <property type="match status" value="1"/>
</dbReference>
<dbReference type="GO" id="GO:0003677">
    <property type="term" value="F:DNA binding"/>
    <property type="evidence" value="ECO:0007669"/>
    <property type="project" value="UniProtKB-KW"/>
</dbReference>
<keyword evidence="3" id="KW-0804">Transcription</keyword>
<dbReference type="STRING" id="1293045.H663_14435"/>
<dbReference type="EMBL" id="LFYT02000007">
    <property type="protein sequence ID" value="PVE43265.1"/>
    <property type="molecule type" value="Genomic_DNA"/>
</dbReference>
<dbReference type="InterPro" id="IPR010982">
    <property type="entry name" value="Lambda_DNA-bd_dom_sf"/>
</dbReference>
<dbReference type="AlphaFoldDB" id="A0A2T7UEX7"/>
<comment type="caution">
    <text evidence="5">The sequence shown here is derived from an EMBL/GenBank/DDBJ whole genome shotgun (WGS) entry which is preliminary data.</text>
</comment>
<dbReference type="InterPro" id="IPR001387">
    <property type="entry name" value="Cro/C1-type_HTH"/>
</dbReference>
<dbReference type="CDD" id="cd00093">
    <property type="entry name" value="HTH_XRE"/>
    <property type="match status" value="1"/>
</dbReference>
<dbReference type="InterPro" id="IPR052359">
    <property type="entry name" value="HTH-type_reg/antitoxin"/>
</dbReference>
<evidence type="ECO:0000256" key="3">
    <source>
        <dbReference type="ARBA" id="ARBA00023163"/>
    </source>
</evidence>
<dbReference type="PANTHER" id="PTHR36511">
    <property type="entry name" value="MERR FAMILY BACTERIAL REGULATORY PROTEIN"/>
    <property type="match status" value="1"/>
</dbReference>
<proteinExistence type="predicted"/>
<sequence>MDADKQAFAQDALTSIQQAQRGEGRVHQVTLSAAAEARAKVGLTQSAFAQLMGVSVRTLQNWGQGRSHPSGAVQTLIKVAQHWPEVLRAMS</sequence>
<keyword evidence="1" id="KW-0805">Transcription regulation</keyword>
<keyword evidence="6" id="KW-1185">Reference proteome</keyword>
<evidence type="ECO:0000256" key="1">
    <source>
        <dbReference type="ARBA" id="ARBA00023015"/>
    </source>
</evidence>
<dbReference type="PROSITE" id="PS50943">
    <property type="entry name" value="HTH_CROC1"/>
    <property type="match status" value="1"/>
</dbReference>
<name>A0A2T7UEX7_9BURK</name>
<evidence type="ECO:0000313" key="6">
    <source>
        <dbReference type="Proteomes" id="UP000037507"/>
    </source>
</evidence>
<dbReference type="PANTHER" id="PTHR36511:SF4">
    <property type="entry name" value="ANTITOXIN MQSA"/>
    <property type="match status" value="1"/>
</dbReference>
<accession>A0A2T7UEX7</accession>
<reference evidence="5" key="1">
    <citation type="submission" date="2017-04" db="EMBL/GenBank/DDBJ databases">
        <title>Unexpected and diverse lifestyles within the genus Limnohabitans.</title>
        <authorList>
            <person name="Kasalicky V."/>
            <person name="Mehrshad M."/>
            <person name="Andrei S.-A."/>
            <person name="Salcher M."/>
            <person name="Kratochvilova H."/>
            <person name="Simek K."/>
            <person name="Ghai R."/>
        </authorList>
    </citation>
    <scope>NUCLEOTIDE SEQUENCE [LARGE SCALE GENOMIC DNA]</scope>
    <source>
        <strain evidence="5">II-D5</strain>
    </source>
</reference>
<protein>
    <submittedName>
        <fullName evidence="5">Transcriptional regulator</fullName>
    </submittedName>
</protein>
<feature type="domain" description="HTH cro/C1-type" evidence="4">
    <location>
        <begin position="36"/>
        <end position="70"/>
    </location>
</feature>
<evidence type="ECO:0000259" key="4">
    <source>
        <dbReference type="PROSITE" id="PS50943"/>
    </source>
</evidence>
<keyword evidence="2" id="KW-0238">DNA-binding</keyword>
<dbReference type="Proteomes" id="UP000037507">
    <property type="component" value="Unassembled WGS sequence"/>
</dbReference>
<organism evidence="5 6">
    <name type="scientific">Limnohabitans planktonicus II-D5</name>
    <dbReference type="NCBI Taxonomy" id="1293045"/>
    <lineage>
        <taxon>Bacteria</taxon>
        <taxon>Pseudomonadati</taxon>
        <taxon>Pseudomonadota</taxon>
        <taxon>Betaproteobacteria</taxon>
        <taxon>Burkholderiales</taxon>
        <taxon>Comamonadaceae</taxon>
        <taxon>Limnohabitans</taxon>
    </lineage>
</organism>
<dbReference type="Gene3D" id="1.10.260.40">
    <property type="entry name" value="lambda repressor-like DNA-binding domains"/>
    <property type="match status" value="1"/>
</dbReference>
<gene>
    <name evidence="5" type="ORF">H663_008270</name>
</gene>
<dbReference type="SUPFAM" id="SSF47413">
    <property type="entry name" value="lambda repressor-like DNA-binding domains"/>
    <property type="match status" value="1"/>
</dbReference>
<dbReference type="OrthoDB" id="9799384at2"/>
<evidence type="ECO:0000313" key="5">
    <source>
        <dbReference type="EMBL" id="PVE43265.1"/>
    </source>
</evidence>
<evidence type="ECO:0000256" key="2">
    <source>
        <dbReference type="ARBA" id="ARBA00023125"/>
    </source>
</evidence>